<feature type="transmembrane region" description="Helical" evidence="1">
    <location>
        <begin position="7"/>
        <end position="29"/>
    </location>
</feature>
<keyword evidence="1" id="KW-0472">Membrane</keyword>
<keyword evidence="1" id="KW-0812">Transmembrane</keyword>
<dbReference type="RefSeq" id="WP_212189660.1">
    <property type="nucleotide sequence ID" value="NZ_JAGTAR010000010.1"/>
</dbReference>
<proteinExistence type="predicted"/>
<organism evidence="2 3">
    <name type="scientific">Carboxylicivirga sediminis</name>
    <dbReference type="NCBI Taxonomy" id="2006564"/>
    <lineage>
        <taxon>Bacteria</taxon>
        <taxon>Pseudomonadati</taxon>
        <taxon>Bacteroidota</taxon>
        <taxon>Bacteroidia</taxon>
        <taxon>Marinilabiliales</taxon>
        <taxon>Marinilabiliaceae</taxon>
        <taxon>Carboxylicivirga</taxon>
    </lineage>
</organism>
<feature type="transmembrane region" description="Helical" evidence="1">
    <location>
        <begin position="49"/>
        <end position="70"/>
    </location>
</feature>
<sequence length="113" mass="12847">MKKGHLINNWILSLILSLLLIAYSLKWLISSFMTFEIQILSGPNARGYLVFKFIIPILLFIGGSILTYLATKPSPIISIKTNHKRYKIPLIEFKRSGALNDLIAFLSERVNLV</sequence>
<comment type="caution">
    <text evidence="2">The sequence shown here is derived from an EMBL/GenBank/DDBJ whole genome shotgun (WGS) entry which is preliminary data.</text>
</comment>
<keyword evidence="1" id="KW-1133">Transmembrane helix</keyword>
<evidence type="ECO:0000313" key="2">
    <source>
        <dbReference type="EMBL" id="MBR8535614.1"/>
    </source>
</evidence>
<name>A0A941F3F3_9BACT</name>
<evidence type="ECO:0000256" key="1">
    <source>
        <dbReference type="SAM" id="Phobius"/>
    </source>
</evidence>
<gene>
    <name evidence="2" type="ORF">KDU71_08595</name>
</gene>
<dbReference type="EMBL" id="JAGTAR010000010">
    <property type="protein sequence ID" value="MBR8535614.1"/>
    <property type="molecule type" value="Genomic_DNA"/>
</dbReference>
<reference evidence="2" key="1">
    <citation type="journal article" date="2018" name="Int. J. Syst. Evol. Microbiol.">
        <title>Carboxylicivirga sediminis sp. nov., isolated from coastal sediment.</title>
        <authorList>
            <person name="Wang F.Q."/>
            <person name="Ren L.H."/>
            <person name="Zou R.J."/>
            <person name="Sun Y.Z."/>
            <person name="Liu X.J."/>
            <person name="Jiang F."/>
            <person name="Liu L.J."/>
        </authorList>
    </citation>
    <scope>NUCLEOTIDE SEQUENCE</scope>
    <source>
        <strain evidence="2">JR1</strain>
    </source>
</reference>
<keyword evidence="3" id="KW-1185">Reference proteome</keyword>
<protein>
    <submittedName>
        <fullName evidence="2">Uncharacterized protein</fullName>
    </submittedName>
</protein>
<dbReference type="AlphaFoldDB" id="A0A941F3F3"/>
<reference evidence="2" key="2">
    <citation type="submission" date="2021-04" db="EMBL/GenBank/DDBJ databases">
        <authorList>
            <person name="Zhang T."/>
            <person name="Zhang Y."/>
            <person name="Lu D."/>
            <person name="Zuo D."/>
            <person name="Du Z."/>
        </authorList>
    </citation>
    <scope>NUCLEOTIDE SEQUENCE</scope>
    <source>
        <strain evidence="2">JR1</strain>
    </source>
</reference>
<dbReference type="Proteomes" id="UP000679220">
    <property type="component" value="Unassembled WGS sequence"/>
</dbReference>
<evidence type="ECO:0000313" key="3">
    <source>
        <dbReference type="Proteomes" id="UP000679220"/>
    </source>
</evidence>
<accession>A0A941F3F3</accession>